<keyword evidence="3" id="KW-1185">Reference proteome</keyword>
<dbReference type="Pfam" id="PF24492">
    <property type="entry name" value="HEAT_ECM29"/>
    <property type="match status" value="1"/>
</dbReference>
<dbReference type="Gramene" id="TraesCAD_scaffold_080779_01G000100.1">
    <property type="protein sequence ID" value="TraesCAD_scaffold_080779_01G000100.1"/>
    <property type="gene ID" value="TraesCAD_scaffold_080779_01G000100"/>
</dbReference>
<accession>A0A3B6KDK2</accession>
<evidence type="ECO:0000313" key="2">
    <source>
        <dbReference type="EnsemblPlants" id="TraesCS5A02G115500.1"/>
    </source>
</evidence>
<dbReference type="Gramene" id="TraesSTA5A03G02613860.1">
    <property type="protein sequence ID" value="TraesSTA5A03G02613860.1"/>
    <property type="gene ID" value="TraesSTA5A03G02613860"/>
</dbReference>
<dbReference type="STRING" id="4565.A0A3B6KDK2"/>
<dbReference type="Gramene" id="TraesCS5A02G115500.1">
    <property type="protein sequence ID" value="TraesCS5A02G115500.1"/>
    <property type="gene ID" value="TraesCS5A02G115500"/>
</dbReference>
<evidence type="ECO:0000259" key="1">
    <source>
        <dbReference type="Pfam" id="PF24492"/>
    </source>
</evidence>
<dbReference type="Gramene" id="TraesARI5A03G02664500.1">
    <property type="protein sequence ID" value="TraesARI5A03G02664500.1"/>
    <property type="gene ID" value="TraesARI5A03G02664500"/>
</dbReference>
<dbReference type="Gramene" id="TraesJUL5A03G02643200.1">
    <property type="protein sequence ID" value="TraesJUL5A03G02643200.1"/>
    <property type="gene ID" value="TraesJUL5A03G02643200"/>
</dbReference>
<dbReference type="Gramene" id="TraesNOR5A03G02643250.1">
    <property type="protein sequence ID" value="TraesNOR5A03G02643250.1"/>
    <property type="gene ID" value="TraesNOR5A03G02643250"/>
</dbReference>
<dbReference type="Gramene" id="TraesLDM5A03G02626940.1">
    <property type="protein sequence ID" value="TraesLDM5A03G02626940.1"/>
    <property type="gene ID" value="TraesLDM5A03G02626940"/>
</dbReference>
<name>A0A3B6KDK2_WHEAT</name>
<dbReference type="Proteomes" id="UP000019116">
    <property type="component" value="Chromosome 5A"/>
</dbReference>
<dbReference type="Gramene" id="TraesSYM5A03G02652130.1">
    <property type="protein sequence ID" value="TraesSYM5A03G02652130.1"/>
    <property type="gene ID" value="TraesSYM5A03G02652130"/>
</dbReference>
<organism evidence="2">
    <name type="scientific">Triticum aestivum</name>
    <name type="common">Wheat</name>
    <dbReference type="NCBI Taxonomy" id="4565"/>
    <lineage>
        <taxon>Eukaryota</taxon>
        <taxon>Viridiplantae</taxon>
        <taxon>Streptophyta</taxon>
        <taxon>Embryophyta</taxon>
        <taxon>Tracheophyta</taxon>
        <taxon>Spermatophyta</taxon>
        <taxon>Magnoliopsida</taxon>
        <taxon>Liliopsida</taxon>
        <taxon>Poales</taxon>
        <taxon>Poaceae</taxon>
        <taxon>BOP clade</taxon>
        <taxon>Pooideae</taxon>
        <taxon>Triticodae</taxon>
        <taxon>Triticeae</taxon>
        <taxon>Triticinae</taxon>
        <taxon>Triticum</taxon>
    </lineage>
</organism>
<evidence type="ECO:0000313" key="3">
    <source>
        <dbReference type="Proteomes" id="UP000019116"/>
    </source>
</evidence>
<dbReference type="OrthoDB" id="16066at2759"/>
<dbReference type="Gramene" id="TraesCS5A03G0315200.1">
    <property type="protein sequence ID" value="TraesCS5A03G0315200.1.CDS"/>
    <property type="gene ID" value="TraesCS5A03G0315200"/>
</dbReference>
<dbReference type="Gramene" id="TraesJAG5A03G02624560.1">
    <property type="protein sequence ID" value="TraesJAG5A03G02624560.1"/>
    <property type="gene ID" value="TraesJAG5A03G02624560"/>
</dbReference>
<reference evidence="2" key="1">
    <citation type="submission" date="2018-08" db="EMBL/GenBank/DDBJ databases">
        <authorList>
            <person name="Rossello M."/>
        </authorList>
    </citation>
    <scope>NUCLEOTIDE SEQUENCE [LARGE SCALE GENOMIC DNA]</scope>
    <source>
        <strain evidence="2">cv. Chinese Spring</strain>
    </source>
</reference>
<dbReference type="Gramene" id="TraesMAC5A03G02621450.1">
    <property type="protein sequence ID" value="TraesMAC5A03G02621450.1"/>
    <property type="gene ID" value="TraesMAC5A03G02621450"/>
</dbReference>
<dbReference type="EnsemblPlants" id="TraesCS5A02G115500.1">
    <property type="protein sequence ID" value="TraesCS5A02G115500.1"/>
    <property type="gene ID" value="TraesCS5A02G115500"/>
</dbReference>
<dbReference type="Gramene" id="TraesWEE_scaffold_078117_01G000100.1">
    <property type="protein sequence ID" value="TraesWEE_scaffold_078117_01G000100.1"/>
    <property type="gene ID" value="TraesWEE_scaffold_078117_01G000100"/>
</dbReference>
<reference evidence="2" key="2">
    <citation type="submission" date="2018-10" db="UniProtKB">
        <authorList>
            <consortium name="EnsemblPlants"/>
        </authorList>
    </citation>
    <scope>IDENTIFICATION</scope>
</reference>
<dbReference type="Gramene" id="TraesPARA_EIv1.0_1596330.1">
    <property type="protein sequence ID" value="TraesPARA_EIv1.0_1596330.1.CDS"/>
    <property type="gene ID" value="TraesPARA_EIv1.0_1596330"/>
</dbReference>
<dbReference type="AlphaFoldDB" id="A0A3B6KDK2"/>
<feature type="domain" description="Proteasome adapter and scaffold protein ECM29 HEAT-repeat" evidence="1">
    <location>
        <begin position="4"/>
        <end position="57"/>
    </location>
</feature>
<sequence length="103" mass="11607">MINIKPYMVMLLKLLYTPVLEERSSTANRAFASSCAAVLKYASQSQAQKLIKDTASLHLGWQSIDEYGVRQRFMALFDSRFYCCSSACSLIQAVFSIIGEHKD</sequence>
<dbReference type="InterPro" id="IPR055443">
    <property type="entry name" value="HEAT_ECM29"/>
</dbReference>
<protein>
    <recommendedName>
        <fullName evidence="1">Proteasome adapter and scaffold protein ECM29 HEAT-repeat domain-containing protein</fullName>
    </recommendedName>
</protein>
<proteinExistence type="predicted"/>
<dbReference type="Gramene" id="TraesROB_scaffold_076390_01G000100.1">
    <property type="protein sequence ID" value="TraesROB_scaffold_076390_01G000100.1"/>
    <property type="gene ID" value="TraesROB_scaffold_076390_01G000100"/>
</dbReference>
<dbReference type="SMR" id="A0A3B6KDK2"/>
<dbReference type="Gramene" id="TraesCLE_scaffold_081283_01G000100.1">
    <property type="protein sequence ID" value="TraesCLE_scaffold_081283_01G000100.1"/>
    <property type="gene ID" value="TraesCLE_scaffold_081283_01G000100"/>
</dbReference>